<evidence type="ECO:0000256" key="1">
    <source>
        <dbReference type="SAM" id="Phobius"/>
    </source>
</evidence>
<keyword evidence="3" id="KW-1185">Reference proteome</keyword>
<dbReference type="EMBL" id="JASCXW010000025">
    <property type="protein sequence ID" value="MDI6453347.1"/>
    <property type="molecule type" value="Genomic_DNA"/>
</dbReference>
<proteinExistence type="predicted"/>
<protein>
    <recommendedName>
        <fullName evidence="4">DUF4430 domain-containing protein</fullName>
    </recommendedName>
</protein>
<keyword evidence="1" id="KW-1133">Transmembrane helix</keyword>
<reference evidence="2" key="1">
    <citation type="submission" date="2023-05" db="EMBL/GenBank/DDBJ databases">
        <title>Mariniplasma microaerophilum sp. nov., a novel anaerobic mollicute isolated from terrestrial mud volcano, Taman Peninsula, Russia.</title>
        <authorList>
            <person name="Khomyakova M.A."/>
            <person name="Merkel A.Y."/>
            <person name="Slobodkin A.I."/>
        </authorList>
    </citation>
    <scope>NUCLEOTIDE SEQUENCE</scope>
    <source>
        <strain evidence="2">M4Ah</strain>
    </source>
</reference>
<keyword evidence="1" id="KW-0812">Transmembrane</keyword>
<organism evidence="2 3">
    <name type="scientific">Peloplasma aerotolerans</name>
    <dbReference type="NCBI Taxonomy" id="3044389"/>
    <lineage>
        <taxon>Bacteria</taxon>
        <taxon>Bacillati</taxon>
        <taxon>Mycoplasmatota</taxon>
        <taxon>Mollicutes</taxon>
        <taxon>Acholeplasmatales</taxon>
        <taxon>Acholeplasmataceae</taxon>
        <taxon>Peloplasma</taxon>
    </lineage>
</organism>
<accession>A0AAW6U615</accession>
<evidence type="ECO:0000313" key="2">
    <source>
        <dbReference type="EMBL" id="MDI6453347.1"/>
    </source>
</evidence>
<dbReference type="RefSeq" id="WP_282839779.1">
    <property type="nucleotide sequence ID" value="NZ_JASCXW010000025.1"/>
</dbReference>
<keyword evidence="1" id="KW-0472">Membrane</keyword>
<dbReference type="Proteomes" id="UP001431532">
    <property type="component" value="Unassembled WGS sequence"/>
</dbReference>
<sequence length="156" mass="17363">MKKLAIKAIVSIVSIAIVFVAIRLLSNNHEADDDGFVHLTIVDGSGITVFEDDIEFFEGETFFDILSRSFDLTCANASYQPDPECLYTFQGFGYQGKAILGISSDHFTIITDWYTSFLAFEQHNGETYYISTSGPSHLPFNDGDKIRISVQDPWGG</sequence>
<dbReference type="AlphaFoldDB" id="A0AAW6U615"/>
<feature type="transmembrane region" description="Helical" evidence="1">
    <location>
        <begin position="6"/>
        <end position="25"/>
    </location>
</feature>
<comment type="caution">
    <text evidence="2">The sequence shown here is derived from an EMBL/GenBank/DDBJ whole genome shotgun (WGS) entry which is preliminary data.</text>
</comment>
<evidence type="ECO:0000313" key="3">
    <source>
        <dbReference type="Proteomes" id="UP001431532"/>
    </source>
</evidence>
<gene>
    <name evidence="2" type="ORF">QJ521_07205</name>
</gene>
<name>A0AAW6U615_9MOLU</name>
<evidence type="ECO:0008006" key="4">
    <source>
        <dbReference type="Google" id="ProtNLM"/>
    </source>
</evidence>